<evidence type="ECO:0000313" key="2">
    <source>
        <dbReference type="Proteomes" id="UP001179181"/>
    </source>
</evidence>
<proteinExistence type="predicted"/>
<dbReference type="RefSeq" id="WP_167274858.1">
    <property type="nucleotide sequence ID" value="NZ_JAASQJ010000005.1"/>
</dbReference>
<dbReference type="InterPro" id="IPR041662">
    <property type="entry name" value="SusD-like_2"/>
</dbReference>
<dbReference type="PROSITE" id="PS51257">
    <property type="entry name" value="PROKAR_LIPOPROTEIN"/>
    <property type="match status" value="1"/>
</dbReference>
<sequence length="532" mass="58487">MKNLKRYIKYGLAVVLVTGCDTKQLHDLNINPQALNEVDLNFIFTSTELAIASNGTTGDNRYIDWRTNIGMCAYAIQHLASSGGGISPGDKYTSNAETNAAPFEFTYNDQLKNVAEILKQSGPGGFAEGKYKNMRNAARIIRAFSFARLTDFYGNIPYFEANQGMEGIFFPKYDTQDAIYADLLKELDEATAGMNTANGDEGFGDADFIYKGDITKWKKWGYSLMLRLAMRISNVDAAKAATYVSKAAAGGVFTSNADNVWITMADGPSEWVNQNGISRAFNPGDGGQPSYLSATLINFLKGTNQAVATDDDPRLMIISGGIGDWTASSYTPTELNPVKQKGMPNGFDQPMLDKLEGKAVDVSKTYSRINVKMLQDADPYMIMNYGEVELLLAEAIERKIGSGIAGTAKSHYDAGVKASMQMYTPYDATLTVSDAAAAAYLTAYPYGTAKPALEMIGEQLWVNKFFNWWEAWSDWRRTGFPKLTPTNYPGNVTGGIIPVRLRYPTNEVAGNPNYQTGATLPDDFITKVWWDK</sequence>
<dbReference type="SUPFAM" id="SSF48452">
    <property type="entry name" value="TPR-like"/>
    <property type="match status" value="1"/>
</dbReference>
<accession>A0ABX0USS9</accession>
<dbReference type="InterPro" id="IPR011990">
    <property type="entry name" value="TPR-like_helical_dom_sf"/>
</dbReference>
<gene>
    <name evidence="1" type="ORF">FHS68_004463</name>
</gene>
<organism evidence="1 2">
    <name type="scientific">Dyadobacter arcticus</name>
    <dbReference type="NCBI Taxonomy" id="1078754"/>
    <lineage>
        <taxon>Bacteria</taxon>
        <taxon>Pseudomonadati</taxon>
        <taxon>Bacteroidota</taxon>
        <taxon>Cytophagia</taxon>
        <taxon>Cytophagales</taxon>
        <taxon>Spirosomataceae</taxon>
        <taxon>Dyadobacter</taxon>
    </lineage>
</organism>
<dbReference type="Pfam" id="PF12771">
    <property type="entry name" value="SusD-like_2"/>
    <property type="match status" value="1"/>
</dbReference>
<dbReference type="Gene3D" id="1.25.40.390">
    <property type="match status" value="1"/>
</dbReference>
<evidence type="ECO:0008006" key="3">
    <source>
        <dbReference type="Google" id="ProtNLM"/>
    </source>
</evidence>
<name>A0ABX0USS9_9BACT</name>
<keyword evidence="2" id="KW-1185">Reference proteome</keyword>
<evidence type="ECO:0000313" key="1">
    <source>
        <dbReference type="EMBL" id="NIJ55274.1"/>
    </source>
</evidence>
<dbReference type="EMBL" id="JAASQJ010000005">
    <property type="protein sequence ID" value="NIJ55274.1"/>
    <property type="molecule type" value="Genomic_DNA"/>
</dbReference>
<comment type="caution">
    <text evidence="1">The sequence shown here is derived from an EMBL/GenBank/DDBJ whole genome shotgun (WGS) entry which is preliminary data.</text>
</comment>
<reference evidence="1 2" key="1">
    <citation type="submission" date="2020-03" db="EMBL/GenBank/DDBJ databases">
        <title>Genomic Encyclopedia of Type Strains, Phase IV (KMG-IV): sequencing the most valuable type-strain genomes for metagenomic binning, comparative biology and taxonomic classification.</title>
        <authorList>
            <person name="Goeker M."/>
        </authorList>
    </citation>
    <scope>NUCLEOTIDE SEQUENCE [LARGE SCALE GENOMIC DNA]</scope>
    <source>
        <strain evidence="1 2">DSM 102865</strain>
    </source>
</reference>
<dbReference type="Proteomes" id="UP001179181">
    <property type="component" value="Unassembled WGS sequence"/>
</dbReference>
<protein>
    <recommendedName>
        <fullName evidence="3">Starch-binding associating with outer membrane</fullName>
    </recommendedName>
</protein>